<accession>A0A420WL18</accession>
<evidence type="ECO:0000313" key="2">
    <source>
        <dbReference type="Proteomes" id="UP000282211"/>
    </source>
</evidence>
<keyword evidence="2" id="KW-1185">Reference proteome</keyword>
<dbReference type="InParanoid" id="A0A420WL18"/>
<comment type="caution">
    <text evidence="1">The sequence shown here is derived from an EMBL/GenBank/DDBJ whole genome shotgun (WGS) entry which is preliminary data.</text>
</comment>
<dbReference type="Pfam" id="PF11335">
    <property type="entry name" value="DUF3137"/>
    <property type="match status" value="1"/>
</dbReference>
<dbReference type="InterPro" id="IPR021484">
    <property type="entry name" value="DUF3137"/>
</dbReference>
<sequence length="298" mass="33683">MLNRFMTVFSTRNPQDLQSLRMKSYNLLGWRYRAKSMPPPVLPLLSATGMLRSSSGYFQCNGHIIGKGFRDLPFEMLEIAARETSESYKHSGFVGILISVDHFTGFMGRTVVLRDAGVLNPKTLQDMSRLRLVDSGFERLFEVYADDQVEGRSLMTPDFMERLISFNTLAVFEGLQIVFLGNRMHALLPLGKNVQFGSDRHEISAQDAKKSITREMKLVFGLLADIDGLHACARAKPEREIEGERRAFYEARLSLVEKAIDTAIESGAMKTEPKPDFMTETGHEMVDPALWGLLRPRI</sequence>
<dbReference type="OrthoDB" id="4960523at2"/>
<name>A0A420WL18_9PROT</name>
<evidence type="ECO:0000313" key="1">
    <source>
        <dbReference type="EMBL" id="RKQ71741.1"/>
    </source>
</evidence>
<organism evidence="1 2">
    <name type="scientific">Litorimonas taeanensis</name>
    <dbReference type="NCBI Taxonomy" id="568099"/>
    <lineage>
        <taxon>Bacteria</taxon>
        <taxon>Pseudomonadati</taxon>
        <taxon>Pseudomonadota</taxon>
        <taxon>Alphaproteobacteria</taxon>
        <taxon>Maricaulales</taxon>
        <taxon>Robiginitomaculaceae</taxon>
    </lineage>
</organism>
<dbReference type="AlphaFoldDB" id="A0A420WL18"/>
<reference evidence="1 2" key="1">
    <citation type="submission" date="2018-10" db="EMBL/GenBank/DDBJ databases">
        <title>Genomic Encyclopedia of Type Strains, Phase IV (KMG-IV): sequencing the most valuable type-strain genomes for metagenomic binning, comparative biology and taxonomic classification.</title>
        <authorList>
            <person name="Goeker M."/>
        </authorList>
    </citation>
    <scope>NUCLEOTIDE SEQUENCE [LARGE SCALE GENOMIC DNA]</scope>
    <source>
        <strain evidence="1 2">DSM 22008</strain>
    </source>
</reference>
<gene>
    <name evidence="1" type="ORF">DES40_1070</name>
</gene>
<proteinExistence type="predicted"/>
<dbReference type="EMBL" id="RBII01000001">
    <property type="protein sequence ID" value="RKQ71741.1"/>
    <property type="molecule type" value="Genomic_DNA"/>
</dbReference>
<dbReference type="Proteomes" id="UP000282211">
    <property type="component" value="Unassembled WGS sequence"/>
</dbReference>
<protein>
    <submittedName>
        <fullName evidence="1">Uncharacterized protein DUF3137</fullName>
    </submittedName>
</protein>